<dbReference type="PANTHER" id="PTHR30250:SF11">
    <property type="entry name" value="O-ANTIGEN TRANSPORTER-RELATED"/>
    <property type="match status" value="1"/>
</dbReference>
<evidence type="ECO:0000256" key="5">
    <source>
        <dbReference type="ARBA" id="ARBA00023136"/>
    </source>
</evidence>
<feature type="transmembrane region" description="Helical" evidence="6">
    <location>
        <begin position="113"/>
        <end position="134"/>
    </location>
</feature>
<feature type="transmembrane region" description="Helical" evidence="6">
    <location>
        <begin position="329"/>
        <end position="348"/>
    </location>
</feature>
<evidence type="ECO:0000256" key="1">
    <source>
        <dbReference type="ARBA" id="ARBA00004651"/>
    </source>
</evidence>
<gene>
    <name evidence="7" type="ORF">E5Q53_04980</name>
</gene>
<dbReference type="InterPro" id="IPR050833">
    <property type="entry name" value="Poly_Biosynth_Transport"/>
</dbReference>
<evidence type="ECO:0000256" key="2">
    <source>
        <dbReference type="ARBA" id="ARBA00022475"/>
    </source>
</evidence>
<dbReference type="RefSeq" id="WP_005706139.1">
    <property type="nucleotide sequence ID" value="NZ_CP038817.1"/>
</dbReference>
<dbReference type="EMBL" id="CP038817">
    <property type="protein sequence ID" value="QEN10847.1"/>
    <property type="molecule type" value="Genomic_DNA"/>
</dbReference>
<feature type="transmembrane region" description="Helical" evidence="6">
    <location>
        <begin position="5"/>
        <end position="26"/>
    </location>
</feature>
<keyword evidence="5 6" id="KW-0472">Membrane</keyword>
<keyword evidence="4 6" id="KW-1133">Transmembrane helix</keyword>
<reference evidence="7 8" key="1">
    <citation type="submission" date="2019-04" db="EMBL/GenBank/DDBJ databases">
        <title>Complete Genome and Methylome Analysis of Haemophilus haemolyticus NEB129.</title>
        <authorList>
            <person name="Fomenkov A."/>
            <person name="Roberts R.J."/>
            <person name="Anton B.P."/>
            <person name="Vincze T."/>
        </authorList>
    </citation>
    <scope>NUCLEOTIDE SEQUENCE [LARGE SCALE GENOMIC DNA]</scope>
    <source>
        <strain evidence="7 8">NEB129</strain>
    </source>
</reference>
<keyword evidence="2" id="KW-1003">Cell membrane</keyword>
<dbReference type="AlphaFoldDB" id="A0AAE6MNT9"/>
<feature type="transmembrane region" description="Helical" evidence="6">
    <location>
        <begin position="384"/>
        <end position="403"/>
    </location>
</feature>
<organism evidence="7 8">
    <name type="scientific">Haemophilus parahaemolyticus</name>
    <dbReference type="NCBI Taxonomy" id="735"/>
    <lineage>
        <taxon>Bacteria</taxon>
        <taxon>Pseudomonadati</taxon>
        <taxon>Pseudomonadota</taxon>
        <taxon>Gammaproteobacteria</taxon>
        <taxon>Pasteurellales</taxon>
        <taxon>Pasteurellaceae</taxon>
        <taxon>Haemophilus</taxon>
    </lineage>
</organism>
<dbReference type="GeneID" id="78224451"/>
<keyword evidence="3 6" id="KW-0812">Transmembrane</keyword>
<proteinExistence type="predicted"/>
<dbReference type="Proteomes" id="UP000323974">
    <property type="component" value="Chromosome"/>
</dbReference>
<dbReference type="Pfam" id="PF13440">
    <property type="entry name" value="Polysacc_synt_3"/>
    <property type="match status" value="1"/>
</dbReference>
<protein>
    <submittedName>
        <fullName evidence="7">Polysaccharide biosynthesis protein</fullName>
    </submittedName>
</protein>
<evidence type="ECO:0000313" key="7">
    <source>
        <dbReference type="EMBL" id="QEN10847.1"/>
    </source>
</evidence>
<dbReference type="PANTHER" id="PTHR30250">
    <property type="entry name" value="PST FAMILY PREDICTED COLANIC ACID TRANSPORTER"/>
    <property type="match status" value="1"/>
</dbReference>
<dbReference type="GO" id="GO:0005886">
    <property type="term" value="C:plasma membrane"/>
    <property type="evidence" value="ECO:0007669"/>
    <property type="project" value="UniProtKB-SubCell"/>
</dbReference>
<name>A0AAE6MNT9_HAEPH</name>
<feature type="transmembrane region" description="Helical" evidence="6">
    <location>
        <begin position="289"/>
        <end position="317"/>
    </location>
</feature>
<accession>A0AAE6MNT9</accession>
<feature type="transmembrane region" description="Helical" evidence="6">
    <location>
        <begin position="360"/>
        <end position="378"/>
    </location>
</feature>
<feature type="transmembrane region" description="Helical" evidence="6">
    <location>
        <begin position="46"/>
        <end position="69"/>
    </location>
</feature>
<dbReference type="KEGG" id="hpaa:E5Q53_04980"/>
<feature type="transmembrane region" description="Helical" evidence="6">
    <location>
        <begin position="206"/>
        <end position="227"/>
    </location>
</feature>
<evidence type="ECO:0000256" key="4">
    <source>
        <dbReference type="ARBA" id="ARBA00022989"/>
    </source>
</evidence>
<feature type="transmembrane region" description="Helical" evidence="6">
    <location>
        <begin position="81"/>
        <end position="101"/>
    </location>
</feature>
<feature type="transmembrane region" description="Helical" evidence="6">
    <location>
        <begin position="247"/>
        <end position="268"/>
    </location>
</feature>
<feature type="transmembrane region" description="Helical" evidence="6">
    <location>
        <begin position="174"/>
        <end position="194"/>
    </location>
</feature>
<evidence type="ECO:0000256" key="6">
    <source>
        <dbReference type="SAM" id="Phobius"/>
    </source>
</evidence>
<sequence>MKKDIIINIIALFFEKLITVALIFYSEGMIARLLTPEAYGQWIYSVNFILLLSSLALVIGSEISVVALARNKSIYKEIISGTFLVRLLFSIIAMLAAILYAKFFTNDVLIKEFIYILSLYLLLAEPFGVITNYFQANVKILPVTIIRISGLFIRVLVIYIFFNYYRDVMPLLPLSRVLEIIVIVCSLQCLFFVCKSNFKFIINLHVIRILFLRGIKLWPALIFMYLFQRLDRFYIEYYFSFDVLGQYGIAVQLMEQGFLLLGIVVQSISPKLIYLKASQNEIRGNLLKLLIVIFLVSVIFLILGYVLIPYFIFVVYGDNYSLASDISKGMLFAIIFFGIDTVITQYLYREKKSLYILLKWIAMSIIMSVSYYVAYSVVRIESLSIVYIINYILMSLISVIILLKNLPIRKA</sequence>
<evidence type="ECO:0000256" key="3">
    <source>
        <dbReference type="ARBA" id="ARBA00022692"/>
    </source>
</evidence>
<feature type="transmembrane region" description="Helical" evidence="6">
    <location>
        <begin position="141"/>
        <end position="162"/>
    </location>
</feature>
<comment type="subcellular location">
    <subcellularLocation>
        <location evidence="1">Cell membrane</location>
        <topology evidence="1">Multi-pass membrane protein</topology>
    </subcellularLocation>
</comment>
<evidence type="ECO:0000313" key="8">
    <source>
        <dbReference type="Proteomes" id="UP000323974"/>
    </source>
</evidence>